<dbReference type="EMBL" id="ML145182">
    <property type="protein sequence ID" value="TBU54758.1"/>
    <property type="molecule type" value="Genomic_DNA"/>
</dbReference>
<feature type="region of interest" description="Disordered" evidence="1">
    <location>
        <begin position="136"/>
        <end position="156"/>
    </location>
</feature>
<evidence type="ECO:0000256" key="1">
    <source>
        <dbReference type="SAM" id="MobiDB-lite"/>
    </source>
</evidence>
<reference evidence="2 3" key="1">
    <citation type="submission" date="2019-01" db="EMBL/GenBank/DDBJ databases">
        <title>Draft genome sequences of three monokaryotic isolates of the white-rot basidiomycete fungus Dichomitus squalens.</title>
        <authorList>
            <consortium name="DOE Joint Genome Institute"/>
            <person name="Lopez S.C."/>
            <person name="Andreopoulos B."/>
            <person name="Pangilinan J."/>
            <person name="Lipzen A."/>
            <person name="Riley R."/>
            <person name="Ahrendt S."/>
            <person name="Ng V."/>
            <person name="Barry K."/>
            <person name="Daum C."/>
            <person name="Grigoriev I.V."/>
            <person name="Hilden K.S."/>
            <person name="Makela M.R."/>
            <person name="de Vries R.P."/>
        </authorList>
    </citation>
    <scope>NUCLEOTIDE SEQUENCE [LARGE SCALE GENOMIC DNA]</scope>
    <source>
        <strain evidence="2 3">CBS 464.89</strain>
    </source>
</reference>
<feature type="region of interest" description="Disordered" evidence="1">
    <location>
        <begin position="45"/>
        <end position="97"/>
    </location>
</feature>
<dbReference type="AlphaFoldDB" id="A0A4V2K752"/>
<feature type="compositionally biased region" description="Basic residues" evidence="1">
    <location>
        <begin position="51"/>
        <end position="60"/>
    </location>
</feature>
<name>A0A4V2K752_9APHY</name>
<keyword evidence="3" id="KW-1185">Reference proteome</keyword>
<evidence type="ECO:0000313" key="2">
    <source>
        <dbReference type="EMBL" id="TBU54758.1"/>
    </source>
</evidence>
<evidence type="ECO:0000313" key="3">
    <source>
        <dbReference type="Proteomes" id="UP000292082"/>
    </source>
</evidence>
<dbReference type="Proteomes" id="UP000292082">
    <property type="component" value="Unassembled WGS sequence"/>
</dbReference>
<gene>
    <name evidence="2" type="ORF">BD310DRAFT_885639</name>
</gene>
<protein>
    <submittedName>
        <fullName evidence="2">Uncharacterized protein</fullName>
    </submittedName>
</protein>
<accession>A0A4V2K752</accession>
<proteinExistence type="predicted"/>
<organism evidence="2 3">
    <name type="scientific">Dichomitus squalens</name>
    <dbReference type="NCBI Taxonomy" id="114155"/>
    <lineage>
        <taxon>Eukaryota</taxon>
        <taxon>Fungi</taxon>
        <taxon>Dikarya</taxon>
        <taxon>Basidiomycota</taxon>
        <taxon>Agaricomycotina</taxon>
        <taxon>Agaricomycetes</taxon>
        <taxon>Polyporales</taxon>
        <taxon>Polyporaceae</taxon>
        <taxon>Dichomitus</taxon>
    </lineage>
</organism>
<sequence>MRGVGGDLRHFLNPQRNINLMMPNANASIILRGTYAPIRTHITRVPQAARPSRRRRRRSGQNRIADPGIDVGEKRAYKPGMLGEETTPAPAATGYRACPPSRLSLKATRACAGRGAKFLRSPHLRVGADAGLREARERGMPAHEPWANRPRRPSHSVADDALLARAEKEVV</sequence>